<gene>
    <name evidence="3" type="ORF">PFISCL1PPCAC_18680</name>
</gene>
<name>A0AAV5W9J2_9BILA</name>
<dbReference type="PANTHER" id="PTHR11533:SF299">
    <property type="entry name" value="AMINOPEPTIDASE"/>
    <property type="match status" value="1"/>
</dbReference>
<proteinExistence type="predicted"/>
<dbReference type="PANTHER" id="PTHR11533">
    <property type="entry name" value="PROTEASE M1 ZINC METALLOPROTEASE"/>
    <property type="match status" value="1"/>
</dbReference>
<dbReference type="GO" id="GO:0043171">
    <property type="term" value="P:peptide catabolic process"/>
    <property type="evidence" value="ECO:0007669"/>
    <property type="project" value="TreeGrafter"/>
</dbReference>
<evidence type="ECO:0000313" key="3">
    <source>
        <dbReference type="EMBL" id="GMT27383.1"/>
    </source>
</evidence>
<dbReference type="GO" id="GO:0006508">
    <property type="term" value="P:proteolysis"/>
    <property type="evidence" value="ECO:0007669"/>
    <property type="project" value="TreeGrafter"/>
</dbReference>
<dbReference type="InterPro" id="IPR045357">
    <property type="entry name" value="Aminopeptidase_N-like_N"/>
</dbReference>
<feature type="domain" description="Aminopeptidase N-like N-terminal" evidence="2">
    <location>
        <begin position="53"/>
        <end position="218"/>
    </location>
</feature>
<dbReference type="GO" id="GO:0005615">
    <property type="term" value="C:extracellular space"/>
    <property type="evidence" value="ECO:0007669"/>
    <property type="project" value="TreeGrafter"/>
</dbReference>
<accession>A0AAV5W9J2</accession>
<feature type="non-terminal residue" evidence="3">
    <location>
        <position position="218"/>
    </location>
</feature>
<dbReference type="Gene3D" id="2.60.40.1730">
    <property type="entry name" value="tricorn interacting facor f3 domain"/>
    <property type="match status" value="1"/>
</dbReference>
<dbReference type="SUPFAM" id="SSF63737">
    <property type="entry name" value="Leukotriene A4 hydrolase N-terminal domain"/>
    <property type="match status" value="1"/>
</dbReference>
<sequence length="218" mass="25050">MTHFIPFFIFLNILSIGSSKSDEDYPIYLRGMNWSKVEEHLQEDLTLSDAIFPTKYVIDLSVNARGYGGAEKSTFNGSVVIYTNFKRATNFIELHSRGLTIQKAIITCYQIECTPISVVNITTNKSRESIAIFVNRKIIANEEMILEIHYNGTADLSEYGLHEIWNPDPIEPRFVLAANNFPTGARFWFPCFDKTRQFAQFKLQIEHSTELNVFSNMK</sequence>
<dbReference type="InterPro" id="IPR050344">
    <property type="entry name" value="Peptidase_M1_aminopeptidases"/>
</dbReference>
<evidence type="ECO:0000256" key="1">
    <source>
        <dbReference type="SAM" id="SignalP"/>
    </source>
</evidence>
<feature type="chain" id="PRO_5043708634" description="Aminopeptidase N-like N-terminal domain-containing protein" evidence="1">
    <location>
        <begin position="22"/>
        <end position="218"/>
    </location>
</feature>
<comment type="caution">
    <text evidence="3">The sequence shown here is derived from an EMBL/GenBank/DDBJ whole genome shotgun (WGS) entry which is preliminary data.</text>
</comment>
<keyword evidence="1" id="KW-0732">Signal</keyword>
<feature type="signal peptide" evidence="1">
    <location>
        <begin position="1"/>
        <end position="21"/>
    </location>
</feature>
<dbReference type="GO" id="GO:0016020">
    <property type="term" value="C:membrane"/>
    <property type="evidence" value="ECO:0007669"/>
    <property type="project" value="TreeGrafter"/>
</dbReference>
<keyword evidence="4" id="KW-1185">Reference proteome</keyword>
<dbReference type="Proteomes" id="UP001432322">
    <property type="component" value="Unassembled WGS sequence"/>
</dbReference>
<dbReference type="AlphaFoldDB" id="A0AAV5W9J2"/>
<dbReference type="GO" id="GO:0008270">
    <property type="term" value="F:zinc ion binding"/>
    <property type="evidence" value="ECO:0007669"/>
    <property type="project" value="TreeGrafter"/>
</dbReference>
<protein>
    <recommendedName>
        <fullName evidence="2">Aminopeptidase N-like N-terminal domain-containing protein</fullName>
    </recommendedName>
</protein>
<dbReference type="GO" id="GO:0042277">
    <property type="term" value="F:peptide binding"/>
    <property type="evidence" value="ECO:0007669"/>
    <property type="project" value="TreeGrafter"/>
</dbReference>
<dbReference type="InterPro" id="IPR042097">
    <property type="entry name" value="Aminopeptidase_N-like_N_sf"/>
</dbReference>
<dbReference type="GO" id="GO:0070006">
    <property type="term" value="F:metalloaminopeptidase activity"/>
    <property type="evidence" value="ECO:0007669"/>
    <property type="project" value="TreeGrafter"/>
</dbReference>
<evidence type="ECO:0000313" key="4">
    <source>
        <dbReference type="Proteomes" id="UP001432322"/>
    </source>
</evidence>
<reference evidence="3" key="1">
    <citation type="submission" date="2023-10" db="EMBL/GenBank/DDBJ databases">
        <title>Genome assembly of Pristionchus species.</title>
        <authorList>
            <person name="Yoshida K."/>
            <person name="Sommer R.J."/>
        </authorList>
    </citation>
    <scope>NUCLEOTIDE SEQUENCE</scope>
    <source>
        <strain evidence="3">RS5133</strain>
    </source>
</reference>
<dbReference type="EMBL" id="BTSY01000005">
    <property type="protein sequence ID" value="GMT27383.1"/>
    <property type="molecule type" value="Genomic_DNA"/>
</dbReference>
<organism evidence="3 4">
    <name type="scientific">Pristionchus fissidentatus</name>
    <dbReference type="NCBI Taxonomy" id="1538716"/>
    <lineage>
        <taxon>Eukaryota</taxon>
        <taxon>Metazoa</taxon>
        <taxon>Ecdysozoa</taxon>
        <taxon>Nematoda</taxon>
        <taxon>Chromadorea</taxon>
        <taxon>Rhabditida</taxon>
        <taxon>Rhabditina</taxon>
        <taxon>Diplogasteromorpha</taxon>
        <taxon>Diplogasteroidea</taxon>
        <taxon>Neodiplogasteridae</taxon>
        <taxon>Pristionchus</taxon>
    </lineage>
</organism>
<dbReference type="Pfam" id="PF17900">
    <property type="entry name" value="Peptidase_M1_N"/>
    <property type="match status" value="1"/>
</dbReference>
<dbReference type="GO" id="GO:0005737">
    <property type="term" value="C:cytoplasm"/>
    <property type="evidence" value="ECO:0007669"/>
    <property type="project" value="TreeGrafter"/>
</dbReference>
<evidence type="ECO:0000259" key="2">
    <source>
        <dbReference type="Pfam" id="PF17900"/>
    </source>
</evidence>